<dbReference type="InterPro" id="IPR036812">
    <property type="entry name" value="NAD(P)_OxRdtase_dom_sf"/>
</dbReference>
<feature type="region of interest" description="Disordered" evidence="1">
    <location>
        <begin position="49"/>
        <end position="75"/>
    </location>
</feature>
<keyword evidence="3" id="KW-1185">Reference proteome</keyword>
<dbReference type="AlphaFoldDB" id="A0A918KNI7"/>
<feature type="compositionally biased region" description="Basic and acidic residues" evidence="1">
    <location>
        <begin position="55"/>
        <end position="67"/>
    </location>
</feature>
<comment type="caution">
    <text evidence="2">The sequence shown here is derived from an EMBL/GenBank/DDBJ whole genome shotgun (WGS) entry which is preliminary data.</text>
</comment>
<dbReference type="SUPFAM" id="SSF51430">
    <property type="entry name" value="NAD(P)-linked oxidoreductase"/>
    <property type="match status" value="1"/>
</dbReference>
<gene>
    <name evidence="2" type="ORF">GCM10010358_25390</name>
</gene>
<accession>A0A918KNI7</accession>
<name>A0A918KNI7_9ACTN</name>
<reference evidence="2" key="2">
    <citation type="submission" date="2020-09" db="EMBL/GenBank/DDBJ databases">
        <authorList>
            <person name="Sun Q."/>
            <person name="Ohkuma M."/>
        </authorList>
    </citation>
    <scope>NUCLEOTIDE SEQUENCE</scope>
    <source>
        <strain evidence="2">JCM 4790</strain>
    </source>
</reference>
<evidence type="ECO:0000313" key="2">
    <source>
        <dbReference type="EMBL" id="GGX69807.1"/>
    </source>
</evidence>
<reference evidence="2" key="1">
    <citation type="journal article" date="2014" name="Int. J. Syst. Evol. Microbiol.">
        <title>Complete genome sequence of Corynebacterium casei LMG S-19264T (=DSM 44701T), isolated from a smear-ripened cheese.</title>
        <authorList>
            <consortium name="US DOE Joint Genome Institute (JGI-PGF)"/>
            <person name="Walter F."/>
            <person name="Albersmeier A."/>
            <person name="Kalinowski J."/>
            <person name="Ruckert C."/>
        </authorList>
    </citation>
    <scope>NUCLEOTIDE SEQUENCE</scope>
    <source>
        <strain evidence="2">JCM 4790</strain>
    </source>
</reference>
<organism evidence="2 3">
    <name type="scientific">Streptomyces minutiscleroticus</name>
    <dbReference type="NCBI Taxonomy" id="68238"/>
    <lineage>
        <taxon>Bacteria</taxon>
        <taxon>Bacillati</taxon>
        <taxon>Actinomycetota</taxon>
        <taxon>Actinomycetes</taxon>
        <taxon>Kitasatosporales</taxon>
        <taxon>Streptomycetaceae</taxon>
        <taxon>Streptomyces</taxon>
    </lineage>
</organism>
<sequence length="75" mass="8342">MIAAVARELGRSPAQVIPRRHLRRGDMAPPNAGVESRVREDLAWDDFALSPGDMARIDRPDRAERRRTGPRPASA</sequence>
<dbReference type="EMBL" id="BMVU01000008">
    <property type="protein sequence ID" value="GGX69807.1"/>
    <property type="molecule type" value="Genomic_DNA"/>
</dbReference>
<feature type="region of interest" description="Disordered" evidence="1">
    <location>
        <begin position="1"/>
        <end position="35"/>
    </location>
</feature>
<proteinExistence type="predicted"/>
<protein>
    <submittedName>
        <fullName evidence="2">Uncharacterized protein</fullName>
    </submittedName>
</protein>
<dbReference type="Gene3D" id="3.20.20.100">
    <property type="entry name" value="NADP-dependent oxidoreductase domain"/>
    <property type="match status" value="1"/>
</dbReference>
<evidence type="ECO:0000256" key="1">
    <source>
        <dbReference type="SAM" id="MobiDB-lite"/>
    </source>
</evidence>
<evidence type="ECO:0000313" key="3">
    <source>
        <dbReference type="Proteomes" id="UP000619244"/>
    </source>
</evidence>
<dbReference type="Proteomes" id="UP000619244">
    <property type="component" value="Unassembled WGS sequence"/>
</dbReference>
<dbReference type="RefSeq" id="WP_190190292.1">
    <property type="nucleotide sequence ID" value="NZ_BMVU01000008.1"/>
</dbReference>